<name>A0A9Q3FA79_9BASI</name>
<accession>A0A9Q3FA79</accession>
<comment type="caution">
    <text evidence="1">The sequence shown here is derived from an EMBL/GenBank/DDBJ whole genome shotgun (WGS) entry which is preliminary data.</text>
</comment>
<evidence type="ECO:0000313" key="2">
    <source>
        <dbReference type="Proteomes" id="UP000765509"/>
    </source>
</evidence>
<dbReference type="AlphaFoldDB" id="A0A9Q3FA79"/>
<keyword evidence="2" id="KW-1185">Reference proteome</keyword>
<organism evidence="1 2">
    <name type="scientific">Austropuccinia psidii MF-1</name>
    <dbReference type="NCBI Taxonomy" id="1389203"/>
    <lineage>
        <taxon>Eukaryota</taxon>
        <taxon>Fungi</taxon>
        <taxon>Dikarya</taxon>
        <taxon>Basidiomycota</taxon>
        <taxon>Pucciniomycotina</taxon>
        <taxon>Pucciniomycetes</taxon>
        <taxon>Pucciniales</taxon>
        <taxon>Sphaerophragmiaceae</taxon>
        <taxon>Austropuccinia</taxon>
    </lineage>
</organism>
<proteinExistence type="predicted"/>
<sequence length="86" mass="9617">MAHVRWHATVCLSRIPTLHKQILMLVKDPNASHAKPFTVNPYAWAAFQQCQQYLMPVQAPEASHAKSLGLYRFPTLQITAYAGAAL</sequence>
<dbReference type="EMBL" id="AVOT02038388">
    <property type="protein sequence ID" value="MBW0533256.1"/>
    <property type="molecule type" value="Genomic_DNA"/>
</dbReference>
<dbReference type="Proteomes" id="UP000765509">
    <property type="component" value="Unassembled WGS sequence"/>
</dbReference>
<gene>
    <name evidence="1" type="ORF">O181_072971</name>
</gene>
<reference evidence="1" key="1">
    <citation type="submission" date="2021-03" db="EMBL/GenBank/DDBJ databases">
        <title>Draft genome sequence of rust myrtle Austropuccinia psidii MF-1, a brazilian biotype.</title>
        <authorList>
            <person name="Quecine M.C."/>
            <person name="Pachon D.M.R."/>
            <person name="Bonatelli M.L."/>
            <person name="Correr F.H."/>
            <person name="Franceschini L.M."/>
            <person name="Leite T.F."/>
            <person name="Margarido G.R.A."/>
            <person name="Almeida C.A."/>
            <person name="Ferrarezi J.A."/>
            <person name="Labate C.A."/>
        </authorList>
    </citation>
    <scope>NUCLEOTIDE SEQUENCE</scope>
    <source>
        <strain evidence="1">MF-1</strain>
    </source>
</reference>
<protein>
    <submittedName>
        <fullName evidence="1">Uncharacterized protein</fullName>
    </submittedName>
</protein>
<evidence type="ECO:0000313" key="1">
    <source>
        <dbReference type="EMBL" id="MBW0533256.1"/>
    </source>
</evidence>